<feature type="domain" description="Beta-hexosaminidase bacterial type N-terminal" evidence="8">
    <location>
        <begin position="68"/>
        <end position="167"/>
    </location>
</feature>
<dbReference type="InterPro" id="IPR029018">
    <property type="entry name" value="Hex-like_dom2"/>
</dbReference>
<evidence type="ECO:0000259" key="8">
    <source>
        <dbReference type="Pfam" id="PF02838"/>
    </source>
</evidence>
<dbReference type="PANTHER" id="PTHR43678">
    <property type="entry name" value="PUTATIVE (AFU_ORTHOLOGUE AFUA_2G00640)-RELATED"/>
    <property type="match status" value="1"/>
</dbReference>
<dbReference type="GO" id="GO:0005975">
    <property type="term" value="P:carbohydrate metabolic process"/>
    <property type="evidence" value="ECO:0007669"/>
    <property type="project" value="InterPro"/>
</dbReference>
<dbReference type="Gene3D" id="3.20.20.80">
    <property type="entry name" value="Glycosidases"/>
    <property type="match status" value="1"/>
</dbReference>
<dbReference type="InterPro" id="IPR015883">
    <property type="entry name" value="Glyco_hydro_20_cat"/>
</dbReference>
<dbReference type="InterPro" id="IPR015882">
    <property type="entry name" value="HEX_bac_N"/>
</dbReference>
<dbReference type="Proteomes" id="UP000662466">
    <property type="component" value="Unassembled WGS sequence"/>
</dbReference>
<dbReference type="InterPro" id="IPR052764">
    <property type="entry name" value="GH20_Enzymes"/>
</dbReference>
<sequence>MQLKTVAHVGLSLLCAFGGYARLITVPTVPFIETSGHYPLFRLSSIVVDSRYSRSVDHDGQTLIPPRLQEFAETFRDDLASSLAIDLPIKYDTTAGKDTIFITLGNNTGFQDAAGRYTSEGYELHIGSDGITISGASPLGAWWGTRSLIQAAALGRNVLPQGTAVDAPGWANRGLMLDVGRKYYPPEFIIEMCAYLSFFKQNVFHLHLSDNLWNDVDRYSRQQSLRDVYAAFRPWSDDPAVSGLNKRANESYTQAQFDTLQRQYARRGVTVIPEIEAPGHALVIVQWRPELGLSDLSMLNISYPETIPTMKSIWTTFLPWFHSKTVHIGADEYNSSLVGDYTRYVNQMNDFIQLESGKAVRIWGTFTPKEGANVSTEVSIQHWTTGADNPYVDYIPNGYHVLNSGDWFYVVGKWSEWYPQELNATRVFYGSPDGGSFAPNIFDINNATYNPPRNNPMVLGQLAAVWNDNGPNATTVLEAYYAVRDVLPALGDKQWGGNLTEEEYNAVFNKLHGVIPGQNLDRSISSRSDTILHYSFDQIDHHHTIRDLSGNGYNGRLRGCRVVDSAVQFADGCYLETPLTSKGRNYNLSFWIKPTSSTPGTLFAGPDSALLNGNGSISNITLISGGNPYSLNYSLPLNTWTHVSLIGRGNATLLTVSDEEGQTDTMEFLTDFGTLFLVWAPIAIVAPLARIGEGFTGFLKDIVLTASAE</sequence>
<evidence type="ECO:0000256" key="2">
    <source>
        <dbReference type="ARBA" id="ARBA00006285"/>
    </source>
</evidence>
<evidence type="ECO:0000256" key="6">
    <source>
        <dbReference type="PIRSR" id="PIRSR625705-1"/>
    </source>
</evidence>
<comment type="catalytic activity">
    <reaction evidence="1">
        <text>Hydrolysis of terminal non-reducing N-acetyl-D-hexosamine residues in N-acetyl-beta-D-hexosaminides.</text>
        <dbReference type="EC" id="3.2.1.52"/>
    </reaction>
</comment>
<evidence type="ECO:0000256" key="5">
    <source>
        <dbReference type="ARBA" id="ARBA00023295"/>
    </source>
</evidence>
<dbReference type="Proteomes" id="UP000630445">
    <property type="component" value="Unassembled WGS sequence"/>
</dbReference>
<evidence type="ECO:0000313" key="10">
    <source>
        <dbReference type="EMBL" id="KAF7160206.1"/>
    </source>
</evidence>
<dbReference type="GO" id="GO:0004563">
    <property type="term" value="F:beta-N-acetylhexosaminidase activity"/>
    <property type="evidence" value="ECO:0007669"/>
    <property type="project" value="UniProtKB-EC"/>
</dbReference>
<protein>
    <recommendedName>
        <fullName evidence="3">beta-N-acetylhexosaminidase</fullName>
        <ecNumber evidence="3">3.2.1.52</ecNumber>
    </recommendedName>
</protein>
<dbReference type="Pfam" id="PF00728">
    <property type="entry name" value="Glyco_hydro_20"/>
    <property type="match status" value="1"/>
</dbReference>
<dbReference type="OrthoDB" id="428480at2759"/>
<dbReference type="Pfam" id="PF02838">
    <property type="entry name" value="Glyco_hydro_20b"/>
    <property type="match status" value="1"/>
</dbReference>
<evidence type="ECO:0000313" key="9">
    <source>
        <dbReference type="EMBL" id="KAF7117501.1"/>
    </source>
</evidence>
<proteinExistence type="inferred from homology"/>
<comment type="caution">
    <text evidence="9">The sequence shown here is derived from an EMBL/GenBank/DDBJ whole genome shotgun (WGS) entry which is preliminary data.</text>
</comment>
<dbReference type="EMBL" id="JACBAF010002264">
    <property type="protein sequence ID" value="KAF7160206.1"/>
    <property type="molecule type" value="Genomic_DNA"/>
</dbReference>
<dbReference type="EMBL" id="JACBAD010002089">
    <property type="protein sequence ID" value="KAF7117501.1"/>
    <property type="molecule type" value="Genomic_DNA"/>
</dbReference>
<dbReference type="EC" id="3.2.1.52" evidence="3"/>
<dbReference type="CDD" id="cd06564">
    <property type="entry name" value="GH20_DspB_LnbB-like"/>
    <property type="match status" value="1"/>
</dbReference>
<feature type="active site" description="Proton donor" evidence="6">
    <location>
        <position position="332"/>
    </location>
</feature>
<dbReference type="SUPFAM" id="SSF51445">
    <property type="entry name" value="(Trans)glycosidases"/>
    <property type="match status" value="1"/>
</dbReference>
<gene>
    <name evidence="9" type="ORF">CNMCM5793_006483</name>
    <name evidence="10" type="ORF">CNMCM6106_007642</name>
</gene>
<dbReference type="InterPro" id="IPR013320">
    <property type="entry name" value="ConA-like_dom_sf"/>
</dbReference>
<dbReference type="Gene3D" id="3.30.379.10">
    <property type="entry name" value="Chitobiase/beta-hexosaminidase domain 2-like"/>
    <property type="match status" value="1"/>
</dbReference>
<dbReference type="Gene3D" id="2.60.120.200">
    <property type="match status" value="1"/>
</dbReference>
<evidence type="ECO:0000256" key="1">
    <source>
        <dbReference type="ARBA" id="ARBA00001231"/>
    </source>
</evidence>
<organism evidence="9 11">
    <name type="scientific">Aspergillus hiratsukae</name>
    <dbReference type="NCBI Taxonomy" id="1194566"/>
    <lineage>
        <taxon>Eukaryota</taxon>
        <taxon>Fungi</taxon>
        <taxon>Dikarya</taxon>
        <taxon>Ascomycota</taxon>
        <taxon>Pezizomycotina</taxon>
        <taxon>Eurotiomycetes</taxon>
        <taxon>Eurotiomycetidae</taxon>
        <taxon>Eurotiales</taxon>
        <taxon>Aspergillaceae</taxon>
        <taxon>Aspergillus</taxon>
        <taxon>Aspergillus subgen. Fumigati</taxon>
    </lineage>
</organism>
<evidence type="ECO:0000259" key="7">
    <source>
        <dbReference type="Pfam" id="PF00728"/>
    </source>
</evidence>
<dbReference type="InterPro" id="IPR025705">
    <property type="entry name" value="Beta_hexosaminidase_sua/sub"/>
</dbReference>
<dbReference type="SUPFAM" id="SSF49899">
    <property type="entry name" value="Concanavalin A-like lectins/glucanases"/>
    <property type="match status" value="1"/>
</dbReference>
<dbReference type="AlphaFoldDB" id="A0A8H6UD73"/>
<keyword evidence="4" id="KW-0378">Hydrolase</keyword>
<comment type="similarity">
    <text evidence="2">Belongs to the glycosyl hydrolase 20 family.</text>
</comment>
<evidence type="ECO:0000256" key="4">
    <source>
        <dbReference type="ARBA" id="ARBA00022801"/>
    </source>
</evidence>
<dbReference type="PRINTS" id="PR00738">
    <property type="entry name" value="GLHYDRLASE20"/>
</dbReference>
<dbReference type="SUPFAM" id="SSF55545">
    <property type="entry name" value="beta-N-acetylhexosaminidase-like domain"/>
    <property type="match status" value="1"/>
</dbReference>
<dbReference type="PANTHER" id="PTHR43678:SF1">
    <property type="entry name" value="BETA-N-ACETYLHEXOSAMINIDASE"/>
    <property type="match status" value="1"/>
</dbReference>
<evidence type="ECO:0000313" key="11">
    <source>
        <dbReference type="Proteomes" id="UP000630445"/>
    </source>
</evidence>
<reference evidence="9" key="1">
    <citation type="submission" date="2020-06" db="EMBL/GenBank/DDBJ databases">
        <title>Draft genome sequences of strains closely related to Aspergillus parafelis and Aspergillus hiratsukae.</title>
        <authorList>
            <person name="Dos Santos R.A.C."/>
            <person name="Rivero-Menendez O."/>
            <person name="Steenwyk J.L."/>
            <person name="Mead M.E."/>
            <person name="Goldman G.H."/>
            <person name="Alastruey-Izquierdo A."/>
            <person name="Rokas A."/>
        </authorList>
    </citation>
    <scope>NUCLEOTIDE SEQUENCE</scope>
    <source>
        <strain evidence="9">CNM-CM5793</strain>
        <strain evidence="10">CNM-CM6106</strain>
    </source>
</reference>
<keyword evidence="5" id="KW-0326">Glycosidase</keyword>
<dbReference type="InterPro" id="IPR017853">
    <property type="entry name" value="GH"/>
</dbReference>
<feature type="domain" description="Glycoside hydrolase family 20 catalytic" evidence="7">
    <location>
        <begin position="173"/>
        <end position="470"/>
    </location>
</feature>
<keyword evidence="11" id="KW-1185">Reference proteome</keyword>
<name>A0A8H6UD73_9EURO</name>
<evidence type="ECO:0000256" key="3">
    <source>
        <dbReference type="ARBA" id="ARBA00012663"/>
    </source>
</evidence>
<accession>A0A8H6UD73</accession>